<dbReference type="PANTHER" id="PTHR21771:SF0">
    <property type="entry name" value="MITOCHONDRIA-EATING PROTEIN"/>
    <property type="match status" value="1"/>
</dbReference>
<dbReference type="GO" id="GO:0005654">
    <property type="term" value="C:nucleoplasm"/>
    <property type="evidence" value="ECO:0007669"/>
    <property type="project" value="Ensembl"/>
</dbReference>
<gene>
    <name evidence="15" type="primary">SPATA18</name>
</gene>
<feature type="region of interest" description="Disordered" evidence="13">
    <location>
        <begin position="246"/>
        <end position="294"/>
    </location>
</feature>
<dbReference type="KEGG" id="mleu:105534573"/>
<dbReference type="InterPro" id="IPR031981">
    <property type="entry name" value="MIEAP_C"/>
</dbReference>
<reference evidence="15" key="2">
    <citation type="submission" date="2025-09" db="UniProtKB">
        <authorList>
            <consortium name="Ensembl"/>
        </authorList>
    </citation>
    <scope>IDENTIFICATION</scope>
</reference>
<keyword evidence="6" id="KW-0963">Cytoplasm</keyword>
<dbReference type="GO" id="GO:0140693">
    <property type="term" value="F:molecular condensate scaffold activity"/>
    <property type="evidence" value="ECO:0007669"/>
    <property type="project" value="Ensembl"/>
</dbReference>
<evidence type="ECO:0000256" key="2">
    <source>
        <dbReference type="ARBA" id="ARBA00004305"/>
    </source>
</evidence>
<comment type="similarity">
    <text evidence="4">Belongs to the MIEAP family.</text>
</comment>
<feature type="compositionally biased region" description="Basic and acidic residues" evidence="13">
    <location>
        <begin position="106"/>
        <end position="122"/>
    </location>
</feature>
<evidence type="ECO:0000259" key="14">
    <source>
        <dbReference type="Pfam" id="PF16026"/>
    </source>
</evidence>
<proteinExistence type="inferred from homology"/>
<feature type="compositionally biased region" description="Basic and acidic residues" evidence="13">
    <location>
        <begin position="181"/>
        <end position="209"/>
    </location>
</feature>
<evidence type="ECO:0000256" key="11">
    <source>
        <dbReference type="ARBA" id="ARBA00023136"/>
    </source>
</evidence>
<organism evidence="15 16">
    <name type="scientific">Mandrillus leucophaeus</name>
    <name type="common">Drill</name>
    <name type="synonym">Papio leucophaeus</name>
    <dbReference type="NCBI Taxonomy" id="9568"/>
    <lineage>
        <taxon>Eukaryota</taxon>
        <taxon>Metazoa</taxon>
        <taxon>Chordata</taxon>
        <taxon>Craniata</taxon>
        <taxon>Vertebrata</taxon>
        <taxon>Euteleostomi</taxon>
        <taxon>Mammalia</taxon>
        <taxon>Eutheria</taxon>
        <taxon>Euarchontoglires</taxon>
        <taxon>Primates</taxon>
        <taxon>Haplorrhini</taxon>
        <taxon>Catarrhini</taxon>
        <taxon>Cercopithecidae</taxon>
        <taxon>Cercopithecinae</taxon>
        <taxon>Mandrillus</taxon>
    </lineage>
</organism>
<feature type="compositionally biased region" description="Basic and acidic residues" evidence="13">
    <location>
        <begin position="216"/>
        <end position="227"/>
    </location>
</feature>
<evidence type="ECO:0000256" key="1">
    <source>
        <dbReference type="ARBA" id="ARBA00004294"/>
    </source>
</evidence>
<evidence type="ECO:0000256" key="13">
    <source>
        <dbReference type="SAM" id="MobiDB-lite"/>
    </source>
</evidence>
<keyword evidence="10" id="KW-0496">Mitochondrion</keyword>
<dbReference type="GO" id="GO:0005741">
    <property type="term" value="C:mitochondrial outer membrane"/>
    <property type="evidence" value="ECO:0007669"/>
    <property type="project" value="UniProtKB-SubCell"/>
</dbReference>
<accession>A0A2K5ZP53</accession>
<evidence type="ECO:0000256" key="5">
    <source>
        <dbReference type="ARBA" id="ARBA00019863"/>
    </source>
</evidence>
<evidence type="ECO:0000256" key="7">
    <source>
        <dbReference type="ARBA" id="ARBA00022787"/>
    </source>
</evidence>
<evidence type="ECO:0000313" key="15">
    <source>
        <dbReference type="Ensembl" id="ENSMLEP00000029579.1"/>
    </source>
</evidence>
<evidence type="ECO:0000256" key="4">
    <source>
        <dbReference type="ARBA" id="ARBA00008233"/>
    </source>
</evidence>
<dbReference type="GO" id="GO:0035965">
    <property type="term" value="P:cardiolipin acyl-chain remodeling"/>
    <property type="evidence" value="ECO:0007669"/>
    <property type="project" value="Ensembl"/>
</dbReference>
<keyword evidence="16" id="KW-1185">Reference proteome</keyword>
<dbReference type="GeneTree" id="ENSGT00390000013532"/>
<dbReference type="Proteomes" id="UP000233140">
    <property type="component" value="Unassembled WGS sequence"/>
</dbReference>
<dbReference type="GO" id="GO:1901612">
    <property type="term" value="F:cardiolipin binding"/>
    <property type="evidence" value="ECO:0007669"/>
    <property type="project" value="Ensembl"/>
</dbReference>
<dbReference type="OrthoDB" id="5966837at2759"/>
<evidence type="ECO:0000313" key="16">
    <source>
        <dbReference type="Proteomes" id="UP000233140"/>
    </source>
</evidence>
<evidence type="ECO:0000256" key="9">
    <source>
        <dbReference type="ARBA" id="ARBA00023121"/>
    </source>
</evidence>
<feature type="compositionally biased region" description="Polar residues" evidence="13">
    <location>
        <begin position="123"/>
        <end position="137"/>
    </location>
</feature>
<dbReference type="GO" id="GO:1900210">
    <property type="term" value="P:positive regulation of cardiolipin metabolic process"/>
    <property type="evidence" value="ECO:0007669"/>
    <property type="project" value="Ensembl"/>
</dbReference>
<dbReference type="Pfam" id="PF16026">
    <property type="entry name" value="MIEAP"/>
    <property type="match status" value="1"/>
</dbReference>
<keyword evidence="11" id="KW-0472">Membrane</keyword>
<evidence type="ECO:0000256" key="6">
    <source>
        <dbReference type="ARBA" id="ARBA00022490"/>
    </source>
</evidence>
<feature type="region of interest" description="Disordered" evidence="13">
    <location>
        <begin position="175"/>
        <end position="227"/>
    </location>
</feature>
<dbReference type="GeneID" id="105534573"/>
<feature type="domain" description="Mitochondria-eating protein C-terminal" evidence="14">
    <location>
        <begin position="300"/>
        <end position="490"/>
    </location>
</feature>
<dbReference type="GO" id="GO:0032049">
    <property type="term" value="P:cardiolipin biosynthetic process"/>
    <property type="evidence" value="ECO:0007669"/>
    <property type="project" value="Ensembl"/>
</dbReference>
<keyword evidence="7" id="KW-1000">Mitochondrion outer membrane</keyword>
<dbReference type="GO" id="GO:0035694">
    <property type="term" value="P:mitochondrial protein catabolic process"/>
    <property type="evidence" value="ECO:0007669"/>
    <property type="project" value="Ensembl"/>
</dbReference>
<evidence type="ECO:0000256" key="10">
    <source>
        <dbReference type="ARBA" id="ARBA00023128"/>
    </source>
</evidence>
<feature type="region of interest" description="Disordered" evidence="13">
    <location>
        <begin position="92"/>
        <end position="137"/>
    </location>
</feature>
<dbReference type="RefSeq" id="XP_011828698.1">
    <property type="nucleotide sequence ID" value="XM_011973308.1"/>
</dbReference>
<dbReference type="GO" id="GO:0005829">
    <property type="term" value="C:cytosol"/>
    <property type="evidence" value="ECO:0007669"/>
    <property type="project" value="Ensembl"/>
</dbReference>
<dbReference type="PANTHER" id="PTHR21771">
    <property type="entry name" value="MITOCHONDRIA-EATING PROTEIN-RELATED"/>
    <property type="match status" value="1"/>
</dbReference>
<protein>
    <recommendedName>
        <fullName evidence="5">Mitochondria-eating protein</fullName>
    </recommendedName>
    <alternativeName>
        <fullName evidence="12">Spermatogenesis-associated protein 18</fullName>
    </alternativeName>
</protein>
<dbReference type="CTD" id="132671"/>
<sequence>MAENLKRLVSNEALRTLQEKLDSWLKEYNTNTCDQNLNHCLELIEQVAKVQGQLFGILTTAAQEGGLNDGVETIKSRLLPWLEASFTAASMGKPVDSKVPSLQNTFDRERRKDPSPRDRDMQQLDSNLNSTRSQLNQVQDDLAETEKNLEETKNRSAISLLAAEEEINQLKKQLKTLQAQEDARHRNTDQRSSENRRSEPRSSEERRCEQWSSLKRNADQRDTEVTSDYKKQLRNLKEEIAVLSAEKSALQGRSSRSRSPSPAPRSRSRSCSRSRSASPSTAVKVRSPSPNRSKLSNVARKAALLSRFSDSYSQARLDAQCLLRRCIDKAETVQRIIYIATVEAFHVAKMAFRHFKIRVRKSLTPSYVGSNDFENAVSDYVICHLDLYDSQSSVNDVIRAMNVNPKISFPPVVDFCLLSDFIQEICCIAFAMQALEPPLDIAYGADGEVFNDCKYRRSYDSDFTAPLVLYHVWPALMENDCVIMKGEAVTRRGAFWNSVRSLSRCRSRSLSPICPRSQIGLSTMSRSRSPSPIRCGLPRF</sequence>
<evidence type="ECO:0000256" key="3">
    <source>
        <dbReference type="ARBA" id="ARBA00004496"/>
    </source>
</evidence>
<reference evidence="15" key="1">
    <citation type="submission" date="2025-08" db="UniProtKB">
        <authorList>
            <consortium name="Ensembl"/>
        </authorList>
    </citation>
    <scope>IDENTIFICATION</scope>
</reference>
<dbReference type="GO" id="GO:0005759">
    <property type="term" value="C:mitochondrial matrix"/>
    <property type="evidence" value="ECO:0007669"/>
    <property type="project" value="UniProtKB-SubCell"/>
</dbReference>
<dbReference type="GO" id="GO:0035695">
    <property type="term" value="P:mitophagy by internal vacuole formation"/>
    <property type="evidence" value="ECO:0007669"/>
    <property type="project" value="Ensembl"/>
</dbReference>
<dbReference type="Ensembl" id="ENSMLET00000053137.1">
    <property type="protein sequence ID" value="ENSMLEP00000029579.1"/>
    <property type="gene ID" value="ENSMLEG00000038985.1"/>
</dbReference>
<dbReference type="InterPro" id="IPR026169">
    <property type="entry name" value="MIEAP"/>
</dbReference>
<keyword evidence="8" id="KW-0175">Coiled coil</keyword>
<comment type="subcellular location">
    <subcellularLocation>
        <location evidence="3">Cytoplasm</location>
    </subcellularLocation>
    <subcellularLocation>
        <location evidence="2">Mitochondrion matrix</location>
    </subcellularLocation>
    <subcellularLocation>
        <location evidence="1">Mitochondrion outer membrane</location>
    </subcellularLocation>
</comment>
<name>A0A2K5ZP53_MANLE</name>
<dbReference type="GO" id="GO:0042802">
    <property type="term" value="F:identical protein binding"/>
    <property type="evidence" value="ECO:0007669"/>
    <property type="project" value="Ensembl"/>
</dbReference>
<evidence type="ECO:0000256" key="8">
    <source>
        <dbReference type="ARBA" id="ARBA00023054"/>
    </source>
</evidence>
<dbReference type="STRING" id="9568.ENSMLEP00000029579"/>
<keyword evidence="9" id="KW-0446">Lipid-binding</keyword>
<dbReference type="AlphaFoldDB" id="A0A2K5ZP53"/>
<evidence type="ECO:0000256" key="12">
    <source>
        <dbReference type="ARBA" id="ARBA00032687"/>
    </source>
</evidence>